<evidence type="ECO:0000313" key="3">
    <source>
        <dbReference type="Proteomes" id="UP000246352"/>
    </source>
</evidence>
<dbReference type="RefSeq" id="WP_158284872.1">
    <property type="nucleotide sequence ID" value="NZ_QGTR01000001.1"/>
</dbReference>
<proteinExistence type="predicted"/>
<evidence type="ECO:0000313" key="2">
    <source>
        <dbReference type="EMBL" id="PWW04541.1"/>
    </source>
</evidence>
<dbReference type="Proteomes" id="UP000246352">
    <property type="component" value="Unassembled WGS sequence"/>
</dbReference>
<keyword evidence="1" id="KW-0812">Transmembrane</keyword>
<sequence length="97" mass="10181">MTHLGLPTIPVLLSWIAWLALGVSLGGFYFHMLRVSVDLLVGGSSTLRAVLFILGRFGLAGAGLALASFAGAVPLLLMAAGLFAGRQLVMRREARTS</sequence>
<reference evidence="2 3" key="1">
    <citation type="submission" date="2018-05" db="EMBL/GenBank/DDBJ databases">
        <title>Genomic Encyclopedia of Type Strains, Phase IV (KMG-IV): sequencing the most valuable type-strain genomes for metagenomic binning, comparative biology and taxonomic classification.</title>
        <authorList>
            <person name="Goeker M."/>
        </authorList>
    </citation>
    <scope>NUCLEOTIDE SEQUENCE [LARGE SCALE GENOMIC DNA]</scope>
    <source>
        <strain evidence="2 3">DSM 16791</strain>
    </source>
</reference>
<protein>
    <submittedName>
        <fullName evidence="2">F1-F0 ATPase (N-ATPase) AtpR subunit</fullName>
    </submittedName>
</protein>
<keyword evidence="3" id="KW-1185">Reference proteome</keyword>
<comment type="caution">
    <text evidence="2">The sequence shown here is derived from an EMBL/GenBank/DDBJ whole genome shotgun (WGS) entry which is preliminary data.</text>
</comment>
<keyword evidence="1" id="KW-0472">Membrane</keyword>
<name>A0A317PST5_9HYPH</name>
<dbReference type="AlphaFoldDB" id="A0A317PST5"/>
<accession>A0A317PST5</accession>
<feature type="transmembrane region" description="Helical" evidence="1">
    <location>
        <begin position="12"/>
        <end position="32"/>
    </location>
</feature>
<gene>
    <name evidence="2" type="ORF">DFR52_1011240</name>
</gene>
<evidence type="ECO:0000256" key="1">
    <source>
        <dbReference type="SAM" id="Phobius"/>
    </source>
</evidence>
<dbReference type="Pfam" id="PF12966">
    <property type="entry name" value="AtpR"/>
    <property type="match status" value="1"/>
</dbReference>
<dbReference type="InterPro" id="IPR017581">
    <property type="entry name" value="AtpR-like"/>
</dbReference>
<organism evidence="2 3">
    <name type="scientific">Hoeflea marina</name>
    <dbReference type="NCBI Taxonomy" id="274592"/>
    <lineage>
        <taxon>Bacteria</taxon>
        <taxon>Pseudomonadati</taxon>
        <taxon>Pseudomonadota</taxon>
        <taxon>Alphaproteobacteria</taxon>
        <taxon>Hyphomicrobiales</taxon>
        <taxon>Rhizobiaceae</taxon>
        <taxon>Hoeflea</taxon>
    </lineage>
</organism>
<keyword evidence="1" id="KW-1133">Transmembrane helix</keyword>
<feature type="transmembrane region" description="Helical" evidence="1">
    <location>
        <begin position="65"/>
        <end position="85"/>
    </location>
</feature>
<dbReference type="EMBL" id="QGTR01000001">
    <property type="protein sequence ID" value="PWW04541.1"/>
    <property type="molecule type" value="Genomic_DNA"/>
</dbReference>